<keyword evidence="4" id="KW-0067">ATP-binding</keyword>
<dbReference type="SUPFAM" id="SSF52540">
    <property type="entry name" value="P-loop containing nucleoside triphosphate hydrolases"/>
    <property type="match status" value="2"/>
</dbReference>
<feature type="region of interest" description="Disordered" evidence="2">
    <location>
        <begin position="425"/>
        <end position="452"/>
    </location>
</feature>
<dbReference type="PRINTS" id="PR00507">
    <property type="entry name" value="N12N6MTFRASE"/>
</dbReference>
<dbReference type="EMBL" id="CP065321">
    <property type="protein sequence ID" value="QQR30579.1"/>
    <property type="molecule type" value="Genomic_DNA"/>
</dbReference>
<keyword evidence="1" id="KW-0175">Coiled coil</keyword>
<name>A0AA92L7S9_9FIRM</name>
<dbReference type="PANTHER" id="PTHR41313:SF1">
    <property type="entry name" value="DNA METHYLASE ADENINE-SPECIFIC DOMAIN-CONTAINING PROTEIN"/>
    <property type="match status" value="1"/>
</dbReference>
<dbReference type="GO" id="GO:0004386">
    <property type="term" value="F:helicase activity"/>
    <property type="evidence" value="ECO:0007669"/>
    <property type="project" value="UniProtKB-KW"/>
</dbReference>
<proteinExistence type="predicted"/>
<dbReference type="PANTHER" id="PTHR41313">
    <property type="entry name" value="ADENINE-SPECIFIC METHYLTRANSFERASE"/>
    <property type="match status" value="1"/>
</dbReference>
<dbReference type="PROSITE" id="PS51194">
    <property type="entry name" value="HELICASE_CTER"/>
    <property type="match status" value="1"/>
</dbReference>
<dbReference type="InterPro" id="IPR052933">
    <property type="entry name" value="DNA_Protect_Modify"/>
</dbReference>
<dbReference type="InterPro" id="IPR041045">
    <property type="entry name" value="LPD25"/>
</dbReference>
<dbReference type="SMART" id="SM00487">
    <property type="entry name" value="DEXDc"/>
    <property type="match status" value="1"/>
</dbReference>
<feature type="region of interest" description="Disordered" evidence="2">
    <location>
        <begin position="2053"/>
        <end position="2073"/>
    </location>
</feature>
<dbReference type="Gene3D" id="3.40.50.300">
    <property type="entry name" value="P-loop containing nucleotide triphosphate hydrolases"/>
    <property type="match status" value="2"/>
</dbReference>
<dbReference type="SUPFAM" id="SSF53335">
    <property type="entry name" value="S-adenosyl-L-methionine-dependent methyltransferases"/>
    <property type="match status" value="1"/>
</dbReference>
<dbReference type="InterPro" id="IPR001650">
    <property type="entry name" value="Helicase_C-like"/>
</dbReference>
<dbReference type="Pfam" id="PF18840">
    <property type="entry name" value="LPD25"/>
    <property type="match status" value="1"/>
</dbReference>
<dbReference type="Pfam" id="PF04851">
    <property type="entry name" value="ResIII"/>
    <property type="match status" value="1"/>
</dbReference>
<dbReference type="InterPro" id="IPR029063">
    <property type="entry name" value="SAM-dependent_MTases_sf"/>
</dbReference>
<reference evidence="4 5" key="1">
    <citation type="submission" date="2020-11" db="EMBL/GenBank/DDBJ databases">
        <title>Closed and high quality bacterial genomes of the OMM12 community.</title>
        <authorList>
            <person name="Marbouty M."/>
            <person name="Lamy-Besnier Q."/>
            <person name="Debarbieux L."/>
            <person name="Koszul R."/>
        </authorList>
    </citation>
    <scope>NUCLEOTIDE SEQUENCE [LARGE SCALE GENOMIC DNA]</scope>
    <source>
        <strain evidence="4 5">KB18</strain>
    </source>
</reference>
<evidence type="ECO:0000313" key="5">
    <source>
        <dbReference type="Proteomes" id="UP000596035"/>
    </source>
</evidence>
<dbReference type="Proteomes" id="UP000596035">
    <property type="component" value="Chromosome"/>
</dbReference>
<evidence type="ECO:0000256" key="2">
    <source>
        <dbReference type="SAM" id="MobiDB-lite"/>
    </source>
</evidence>
<gene>
    <name evidence="4" type="ORF">I5Q82_02290</name>
</gene>
<feature type="compositionally biased region" description="Polar residues" evidence="2">
    <location>
        <begin position="443"/>
        <end position="452"/>
    </location>
</feature>
<accession>A0AA92L7S9</accession>
<feature type="region of interest" description="Disordered" evidence="2">
    <location>
        <begin position="1"/>
        <end position="21"/>
    </location>
</feature>
<feature type="coiled-coil region" evidence="1">
    <location>
        <begin position="1995"/>
        <end position="2022"/>
    </location>
</feature>
<dbReference type="Gene3D" id="3.40.50.150">
    <property type="entry name" value="Vaccinia Virus protein VP39"/>
    <property type="match status" value="1"/>
</dbReference>
<evidence type="ECO:0000256" key="1">
    <source>
        <dbReference type="SAM" id="Coils"/>
    </source>
</evidence>
<evidence type="ECO:0000259" key="3">
    <source>
        <dbReference type="PROSITE" id="PS51194"/>
    </source>
</evidence>
<sequence length="2073" mass="235445">MGGPDEQREGESGGDDTRRIDLQLGTDGEIPNLFDLAGSTIPLVREPAASAAPLRPLVAQDVINEALTREDREIMESRTLETSNEESAAQRYQVVIYCSYKNGFDEKLEYRTLNEAQQTARQYISGEMEDGFQYEGAGVYDLQERQWLYAEGHFPVLEGDKELPYLPYKIEEKPALAEQTPTVRELYDKYKADIITALASDQPYRNACQNSNKDTAYLEGEAAIKRVVLAIGDDTLTKLYFDNTKFHNDLHRETLDKTYPLFSQQEQESQNKYKPQDVPYIFCEWSESDVFQNKTAYSLAEFDRLMKERDSTYVEKQAEGVKKYGTWQKMYDSDDPEYIPYLGYEKVKFTLVLPDGRTFTERQDIGDGDGGVVDFLSQYDKYREIIPLLGESLESVEPIEPEQNGPLATEQNTSAQPHELPVQKLPADTLTPDPVPQEPAPQDTAQPDNPQFTTKPVAIYRAEKNKLPFDVIIETIHVEEPQRGPAPQNFHITDDKLGAGGAKTKYQMNMAAIKALHDIEQENRPATPDEQETLSKYVGWGALADAFDESKPAWTSEYKELLESLTPEEYESARASTLNAHYTSPTVIKAMYQALENMGFHGGNILEPSCGVGNFFGLLPESMSGSKLYGAELDGLTGRIAQQLYPNAHIEIKGYESTSFQNNSFDLAIGNVPFGNYQVYDPAYNKLGFSIHNYFFAKTIDQVRPGGIIAFVTSRYTMDSKSTQAREYMAQRAELLGAVRLPNNAFLANAGTGVVTDLLFLQKRERPIADLPDWVYTEKNKDGFTINSYFIDHPEMILGEQSSESTQYAGQEFTVNPLPGADLGELLEEAITRIDGHYMEAETVQVEDEKQQETLPADPDVKNFTYTIVKGDVYYRQDSVMVKMELGATAKARTVALINLRDCTRRLISEQLDSCTPEESIRHTQEELNRLYDSFSKKFGLINNKINERTFSQDSSYYLLCALEILDDEGKFVRKSDMFTKRTIYPHQEITHVDTATEALAVSLGERARVDIPFMAELTGKAEEEIISGLQGQIYRVPLKEPPVYQTADEYLSGNVREKLKIAEAAASVDPAYQVNVSALEAVQPRDLDASEIAVRLGTDWMDPEYIGQFMHETLRTPSYARNEVHVQYSPIVHAWNISNKTHIRKDDVAAHSTYGTPRVSAYKLLEDALNLQNTRVYDTVEDAEGNEKRVLNAKETTLAQQKQAMIKLAFQDWIWRDPDRREKLVRKYNDEMNCIRPREYDGSHLVLAGMNPEIQLEEHQKNAIARAVYGGNTLFAHCVGAGKTFEMTASAMEMKRLGLCSKSMIVVPNHLTQQWASEFLRLYPNANILVTTKRDFEKDRRKKFCSRIATGDYDAVIIGYSQFEKIPISKERQLALLHQQIDSIVAGIALAKAENGQHFTVKNLERTKRSLEDRLKKLQADHRKDNVINFEELGIDRLFVDESDCFKNLFLATKMQNVAGLSTSDAQKSSDMFSKTRYLDEITDYKGVIFATGTPISNSIAEMFTVQRYLQYNALEAMHMEHFDSWASRFGETVTTMELAPEGTGYRPRERFAKFFNLPELMNIFHEVADIKTEDMLNLPTPDVEFHNIVAKPTEFQKDYVQELSERATAVRNGDVKPTEDNMLKITNDGRKLGLDQRLISPFAEDDPASKLNLCVENIMKFWEEGKEEKLTQLVFSDLSTPKKDGTFNVYDDIKRKLIERGVPENEVAFIHDAESEVKKKELFAKVRGGKVRVLIGSTQKLGAGTNIQDRLIALHHLDVPWRPRDLTQREGRIKRRGNQNEVVHAFRYVTEGTFDAYLYQTVEKKQQFIGQIMTSKSPARTCDDVDEAALSYAEVKALCAGDPRIKERMELDVDVAKLQVMQASHRSQQYNLEDKLRKYFPQEQQRLEWRIEGIQRDMATLAANPLPKDDYRIELLGQRFDERKAAGVVLLKECKNVKVYTTVPVGEYRGLKLFVKYQNLLSNVQIVLKGAVEYAFDASDSDIGNIVRLDNALERLPEELSKAQASLENVKQQMESAKSEVGRPFSQEQELKDKLARIVKLEVALKMEHNPPETMHRETAPAQRISETVAL</sequence>
<feature type="domain" description="Helicase C-terminal" evidence="3">
    <location>
        <begin position="1659"/>
        <end position="1822"/>
    </location>
</feature>
<organism evidence="4 5">
    <name type="scientific">Acutalibacter muris</name>
    <dbReference type="NCBI Taxonomy" id="1796620"/>
    <lineage>
        <taxon>Bacteria</taxon>
        <taxon>Bacillati</taxon>
        <taxon>Bacillota</taxon>
        <taxon>Clostridia</taxon>
        <taxon>Eubacteriales</taxon>
        <taxon>Acutalibacteraceae</taxon>
        <taxon>Acutalibacter</taxon>
    </lineage>
</organism>
<keyword evidence="4" id="KW-0347">Helicase</keyword>
<keyword evidence="4" id="KW-0547">Nucleotide-binding</keyword>
<dbReference type="InterPro" id="IPR014001">
    <property type="entry name" value="Helicase_ATP-bd"/>
</dbReference>
<keyword evidence="4" id="KW-0378">Hydrolase</keyword>
<protein>
    <submittedName>
        <fullName evidence="4">Helicase</fullName>
    </submittedName>
</protein>
<dbReference type="InterPro" id="IPR006935">
    <property type="entry name" value="Helicase/UvrB_N"/>
</dbReference>
<dbReference type="InterPro" id="IPR027417">
    <property type="entry name" value="P-loop_NTPase"/>
</dbReference>
<evidence type="ECO:0000313" key="4">
    <source>
        <dbReference type="EMBL" id="QQR30579.1"/>
    </source>
</evidence>
<dbReference type="GO" id="GO:0005524">
    <property type="term" value="F:ATP binding"/>
    <property type="evidence" value="ECO:0007669"/>
    <property type="project" value="InterPro"/>
</dbReference>